<sequence>MLSITFCGLMSVLKCLLMNPTTLVMVFGESFKMSAIWPPTNEAMATTKMTVNKNTASKMIAVAEPLRQRRAARRFTPGSIANARNSETSNSSNIPVSRSNMNLVEIVTR</sequence>
<feature type="region of interest" description="Disordered" evidence="1">
    <location>
        <begin position="76"/>
        <end position="96"/>
    </location>
</feature>
<gene>
    <name evidence="2" type="ORF">UFOPK2366_00563</name>
</gene>
<organism evidence="2">
    <name type="scientific">freshwater metagenome</name>
    <dbReference type="NCBI Taxonomy" id="449393"/>
    <lineage>
        <taxon>unclassified sequences</taxon>
        <taxon>metagenomes</taxon>
        <taxon>ecological metagenomes</taxon>
    </lineage>
</organism>
<dbReference type="EMBL" id="CAEZXM010000081">
    <property type="protein sequence ID" value="CAB4687540.1"/>
    <property type="molecule type" value="Genomic_DNA"/>
</dbReference>
<accession>A0A6J6NLP8</accession>
<reference evidence="2" key="1">
    <citation type="submission" date="2020-05" db="EMBL/GenBank/DDBJ databases">
        <authorList>
            <person name="Chiriac C."/>
            <person name="Salcher M."/>
            <person name="Ghai R."/>
            <person name="Kavagutti S V."/>
        </authorList>
    </citation>
    <scope>NUCLEOTIDE SEQUENCE</scope>
</reference>
<name>A0A6J6NLP8_9ZZZZ</name>
<dbReference type="AlphaFoldDB" id="A0A6J6NLP8"/>
<protein>
    <submittedName>
        <fullName evidence="2">Unannotated protein</fullName>
    </submittedName>
</protein>
<feature type="compositionally biased region" description="Polar residues" evidence="1">
    <location>
        <begin position="82"/>
        <end position="96"/>
    </location>
</feature>
<evidence type="ECO:0000313" key="2">
    <source>
        <dbReference type="EMBL" id="CAB4687540.1"/>
    </source>
</evidence>
<proteinExistence type="predicted"/>
<evidence type="ECO:0000256" key="1">
    <source>
        <dbReference type="SAM" id="MobiDB-lite"/>
    </source>
</evidence>